<dbReference type="HAMAP" id="MF_00291_B">
    <property type="entry name" value="Ribosomal_uS2_B"/>
    <property type="match status" value="1"/>
</dbReference>
<reference evidence="6" key="1">
    <citation type="submission" date="2020-05" db="EMBL/GenBank/DDBJ databases">
        <authorList>
            <person name="Chiriac C."/>
            <person name="Salcher M."/>
            <person name="Ghai R."/>
            <person name="Kavagutti S V."/>
        </authorList>
    </citation>
    <scope>NUCLEOTIDE SEQUENCE</scope>
</reference>
<dbReference type="CDD" id="cd01425">
    <property type="entry name" value="RPS2"/>
    <property type="match status" value="1"/>
</dbReference>
<gene>
    <name evidence="5" type="ORF">UFOPK1704_00289</name>
    <name evidence="6" type="ORF">UFOPK2169_00606</name>
</gene>
<dbReference type="EMBL" id="CAEZTQ010000036">
    <property type="protein sequence ID" value="CAB4568108.1"/>
    <property type="molecule type" value="Genomic_DNA"/>
</dbReference>
<dbReference type="SUPFAM" id="SSF52313">
    <property type="entry name" value="Ribosomal protein S2"/>
    <property type="match status" value="1"/>
</dbReference>
<proteinExistence type="inferred from homology"/>
<evidence type="ECO:0000256" key="4">
    <source>
        <dbReference type="SAM" id="MobiDB-lite"/>
    </source>
</evidence>
<evidence type="ECO:0000313" key="5">
    <source>
        <dbReference type="EMBL" id="CAB4568108.1"/>
    </source>
</evidence>
<dbReference type="InterPro" id="IPR023591">
    <property type="entry name" value="Ribosomal_uS2_flav_dom_sf"/>
</dbReference>
<accession>A0A6J6KHC9</accession>
<organism evidence="6">
    <name type="scientific">freshwater metagenome</name>
    <dbReference type="NCBI Taxonomy" id="449393"/>
    <lineage>
        <taxon>unclassified sequences</taxon>
        <taxon>metagenomes</taxon>
        <taxon>ecological metagenomes</taxon>
    </lineage>
</organism>
<dbReference type="EMBL" id="CAEZWE010000017">
    <property type="protein sequence ID" value="CAB4648518.1"/>
    <property type="molecule type" value="Genomic_DNA"/>
</dbReference>
<dbReference type="InterPro" id="IPR001865">
    <property type="entry name" value="Ribosomal_uS2"/>
</dbReference>
<dbReference type="PANTHER" id="PTHR12534">
    <property type="entry name" value="30S RIBOSOMAL PROTEIN S2 PROKARYOTIC AND ORGANELLAR"/>
    <property type="match status" value="1"/>
</dbReference>
<dbReference type="PRINTS" id="PR00395">
    <property type="entry name" value="RIBOSOMALS2"/>
</dbReference>
<keyword evidence="3" id="KW-0687">Ribonucleoprotein</keyword>
<dbReference type="InterPro" id="IPR005706">
    <property type="entry name" value="Ribosomal_uS2_bac/mit/plastid"/>
</dbReference>
<dbReference type="NCBIfam" id="TIGR01011">
    <property type="entry name" value="rpsB_bact"/>
    <property type="match status" value="1"/>
</dbReference>
<dbReference type="Gene3D" id="1.10.287.610">
    <property type="entry name" value="Helix hairpin bin"/>
    <property type="match status" value="1"/>
</dbReference>
<evidence type="ECO:0000256" key="1">
    <source>
        <dbReference type="ARBA" id="ARBA00006242"/>
    </source>
</evidence>
<protein>
    <submittedName>
        <fullName evidence="6">Unannotated protein</fullName>
    </submittedName>
</protein>
<dbReference type="FunFam" id="1.10.287.610:FF:000001">
    <property type="entry name" value="30S ribosomal protein S2"/>
    <property type="match status" value="1"/>
</dbReference>
<comment type="similarity">
    <text evidence="1">Belongs to the universal ribosomal protein uS2 family.</text>
</comment>
<evidence type="ECO:0000313" key="6">
    <source>
        <dbReference type="EMBL" id="CAB4648518.1"/>
    </source>
</evidence>
<feature type="compositionally biased region" description="Basic and acidic residues" evidence="4">
    <location>
        <begin position="308"/>
        <end position="323"/>
    </location>
</feature>
<dbReference type="Pfam" id="PF00318">
    <property type="entry name" value="Ribosomal_S2"/>
    <property type="match status" value="1"/>
</dbReference>
<sequence>MSLWALADIADSVLQVVKGLGSLQLTTSCTSANCGRFGVGLVCGEPQKEKIMAVVTMRQMLEAGVHFGHQTRRWNPKMKQFIFGERNGIHILNLDQTMERVEVAYGFVRDLVANGGTILFVGTKKQAQDPIRNYAEKCGMHYVNERWLGGMLTNFETISKRVGKMQEYERMQASGEFDAMPKKEALLLGRELEKLQKNLSGMSKLSRRPDAIFVLDTMKEHIAVTEANKLKIPVIAVVDSNVDPDLIQFPIPGNDDAIRANDLLTRVIAEAVTEGRYIAQKRNPAAAVVEQTPRTAEELAAFEAQQADARRQAAEAQAEREARLAAQKSTDTPAAE</sequence>
<keyword evidence="2" id="KW-0689">Ribosomal protein</keyword>
<dbReference type="PANTHER" id="PTHR12534:SF0">
    <property type="entry name" value="SMALL RIBOSOMAL SUBUNIT PROTEIN US2M"/>
    <property type="match status" value="1"/>
</dbReference>
<dbReference type="AlphaFoldDB" id="A0A6J6KHC9"/>
<dbReference type="GO" id="GO:0006412">
    <property type="term" value="P:translation"/>
    <property type="evidence" value="ECO:0007669"/>
    <property type="project" value="InterPro"/>
</dbReference>
<dbReference type="PROSITE" id="PS00962">
    <property type="entry name" value="RIBOSOMAL_S2_1"/>
    <property type="match status" value="1"/>
</dbReference>
<name>A0A6J6KHC9_9ZZZZ</name>
<dbReference type="PROSITE" id="PS00963">
    <property type="entry name" value="RIBOSOMAL_S2_2"/>
    <property type="match status" value="1"/>
</dbReference>
<feature type="region of interest" description="Disordered" evidence="4">
    <location>
        <begin position="303"/>
        <end position="336"/>
    </location>
</feature>
<dbReference type="Gene3D" id="3.40.50.10490">
    <property type="entry name" value="Glucose-6-phosphate isomerase like protein, domain 1"/>
    <property type="match status" value="1"/>
</dbReference>
<evidence type="ECO:0000256" key="2">
    <source>
        <dbReference type="ARBA" id="ARBA00022980"/>
    </source>
</evidence>
<evidence type="ECO:0000256" key="3">
    <source>
        <dbReference type="ARBA" id="ARBA00023274"/>
    </source>
</evidence>
<dbReference type="GO" id="GO:0003735">
    <property type="term" value="F:structural constituent of ribosome"/>
    <property type="evidence" value="ECO:0007669"/>
    <property type="project" value="InterPro"/>
</dbReference>
<dbReference type="InterPro" id="IPR018130">
    <property type="entry name" value="Ribosomal_uS2_CS"/>
</dbReference>
<dbReference type="GO" id="GO:0022627">
    <property type="term" value="C:cytosolic small ribosomal subunit"/>
    <property type="evidence" value="ECO:0007669"/>
    <property type="project" value="TreeGrafter"/>
</dbReference>